<organism evidence="3 4">
    <name type="scientific">Paeniglutamicibacter cryotolerans</name>
    <dbReference type="NCBI Taxonomy" id="670079"/>
    <lineage>
        <taxon>Bacteria</taxon>
        <taxon>Bacillati</taxon>
        <taxon>Actinomycetota</taxon>
        <taxon>Actinomycetes</taxon>
        <taxon>Micrococcales</taxon>
        <taxon>Micrococcaceae</taxon>
        <taxon>Paeniglutamicibacter</taxon>
    </lineage>
</organism>
<dbReference type="CDD" id="cd00143">
    <property type="entry name" value="PP2Cc"/>
    <property type="match status" value="1"/>
</dbReference>
<feature type="domain" description="PPM-type phosphatase" evidence="2">
    <location>
        <begin position="14"/>
        <end position="247"/>
    </location>
</feature>
<dbReference type="AlphaFoldDB" id="A0A839QJN5"/>
<gene>
    <name evidence="3" type="ORF">E9229_002228</name>
</gene>
<protein>
    <submittedName>
        <fullName evidence="3">Protein phosphatase</fullName>
        <ecNumber evidence="3">3.1.3.16</ecNumber>
    </submittedName>
</protein>
<dbReference type="InterPro" id="IPR036457">
    <property type="entry name" value="PPM-type-like_dom_sf"/>
</dbReference>
<accession>A0A839QJN5</accession>
<dbReference type="Gene3D" id="3.60.40.10">
    <property type="entry name" value="PPM-type phosphatase domain"/>
    <property type="match status" value="1"/>
</dbReference>
<dbReference type="Proteomes" id="UP000523000">
    <property type="component" value="Unassembled WGS sequence"/>
</dbReference>
<dbReference type="Pfam" id="PF00481">
    <property type="entry name" value="PP2C"/>
    <property type="match status" value="1"/>
</dbReference>
<name>A0A839QJN5_9MICC</name>
<dbReference type="InterPro" id="IPR015655">
    <property type="entry name" value="PP2C"/>
</dbReference>
<keyword evidence="4" id="KW-1185">Reference proteome</keyword>
<dbReference type="InterPro" id="IPR001932">
    <property type="entry name" value="PPM-type_phosphatase-like_dom"/>
</dbReference>
<dbReference type="SMART" id="SM00331">
    <property type="entry name" value="PP2C_SIG"/>
    <property type="match status" value="1"/>
</dbReference>
<dbReference type="SUPFAM" id="SSF81606">
    <property type="entry name" value="PP2C-like"/>
    <property type="match status" value="1"/>
</dbReference>
<dbReference type="PROSITE" id="PS51746">
    <property type="entry name" value="PPM_2"/>
    <property type="match status" value="1"/>
</dbReference>
<comment type="caution">
    <text evidence="3">The sequence shown here is derived from an EMBL/GenBank/DDBJ whole genome shotgun (WGS) entry which is preliminary data.</text>
</comment>
<evidence type="ECO:0000259" key="2">
    <source>
        <dbReference type="PROSITE" id="PS51746"/>
    </source>
</evidence>
<dbReference type="RefSeq" id="WP_183511227.1">
    <property type="nucleotide sequence ID" value="NZ_BAABGK010000042.1"/>
</dbReference>
<dbReference type="SMART" id="SM00332">
    <property type="entry name" value="PP2Cc"/>
    <property type="match status" value="1"/>
</dbReference>
<sequence>MSASQAGGRGFTLRHGSLTDRGLRRALNEDALLALDPVFAVADGMGGHEAGEVASAVCIKTLTAAVLEARGTGVPLDPEALQKLMHLADAAIRDAAQSRAGTTLSGAALVNEQGVPYWLVFNVGDSRTYLLHQGELSQVSIDHSEVQEMVEAGQITAEQAIVHPRRNIITRALGTGEDNEADFWLVPVNSGDRMLICSDGLTGEVRDEHIAEVLRRIKDPQAAAQELVEAALRSGGRDNITVVLVDVLAAEPEAGAEDTFPRHLNTTGRPRMTPEGASA</sequence>
<dbReference type="PANTHER" id="PTHR47992">
    <property type="entry name" value="PROTEIN PHOSPHATASE"/>
    <property type="match status" value="1"/>
</dbReference>
<feature type="region of interest" description="Disordered" evidence="1">
    <location>
        <begin position="256"/>
        <end position="279"/>
    </location>
</feature>
<dbReference type="EC" id="3.1.3.16" evidence="3"/>
<proteinExistence type="predicted"/>
<evidence type="ECO:0000313" key="4">
    <source>
        <dbReference type="Proteomes" id="UP000523000"/>
    </source>
</evidence>
<evidence type="ECO:0000313" key="3">
    <source>
        <dbReference type="EMBL" id="MBB2996037.1"/>
    </source>
</evidence>
<keyword evidence="3" id="KW-0378">Hydrolase</keyword>
<dbReference type="EMBL" id="JACHVS010000001">
    <property type="protein sequence ID" value="MBB2996037.1"/>
    <property type="molecule type" value="Genomic_DNA"/>
</dbReference>
<dbReference type="GO" id="GO:0004722">
    <property type="term" value="F:protein serine/threonine phosphatase activity"/>
    <property type="evidence" value="ECO:0007669"/>
    <property type="project" value="UniProtKB-EC"/>
</dbReference>
<reference evidence="3 4" key="1">
    <citation type="submission" date="2020-08" db="EMBL/GenBank/DDBJ databases">
        <title>Sequencing the genomes of 1000 actinobacteria strains.</title>
        <authorList>
            <person name="Klenk H.-P."/>
        </authorList>
    </citation>
    <scope>NUCLEOTIDE SEQUENCE [LARGE SCALE GENOMIC DNA]</scope>
    <source>
        <strain evidence="3 4">DSM 22826</strain>
    </source>
</reference>
<evidence type="ECO:0000256" key="1">
    <source>
        <dbReference type="SAM" id="MobiDB-lite"/>
    </source>
</evidence>